<evidence type="ECO:0000313" key="2">
    <source>
        <dbReference type="Proteomes" id="UP000297737"/>
    </source>
</evidence>
<gene>
    <name evidence="1" type="ORF">EUV02_01685</name>
</gene>
<accession>A0A4Y9EQ97</accession>
<dbReference type="Gene3D" id="6.10.280.50">
    <property type="match status" value="1"/>
</dbReference>
<sequence>MTHISQDLHNAFPDDEAVLRQLKAEDRHFQTLSARFDELDEEVLRIEAGTEPASDIRLEEIKKHRLALLDEIAACVAAAKTAA</sequence>
<dbReference type="AlphaFoldDB" id="A0A4Y9EQ97"/>
<comment type="caution">
    <text evidence="1">The sequence shown here is derived from an EMBL/GenBank/DDBJ whole genome shotgun (WGS) entry which is preliminary data.</text>
</comment>
<reference evidence="1 2" key="1">
    <citation type="submission" date="2019-02" db="EMBL/GenBank/DDBJ databases">
        <title>Polymorphobacter sp. isolated from the lake at the Tibet of China.</title>
        <authorList>
            <person name="Li A."/>
        </authorList>
    </citation>
    <scope>NUCLEOTIDE SEQUENCE [LARGE SCALE GENOMIC DNA]</scope>
    <source>
        <strain evidence="1 2">DJ1R-1</strain>
    </source>
</reference>
<keyword evidence="2" id="KW-1185">Reference proteome</keyword>
<proteinExistence type="predicted"/>
<dbReference type="InterPro" id="IPR007420">
    <property type="entry name" value="DUF465"/>
</dbReference>
<dbReference type="Pfam" id="PF04325">
    <property type="entry name" value="DUF465"/>
    <property type="match status" value="1"/>
</dbReference>
<protein>
    <submittedName>
        <fullName evidence="1">DUF465 domain-containing protein</fullName>
    </submittedName>
</protein>
<dbReference type="EMBL" id="SIHO01000001">
    <property type="protein sequence ID" value="TFU05764.1"/>
    <property type="molecule type" value="Genomic_DNA"/>
</dbReference>
<dbReference type="OrthoDB" id="1263265at2"/>
<organism evidence="1 2">
    <name type="scientific">Glacieibacterium arshaanense</name>
    <dbReference type="NCBI Taxonomy" id="2511025"/>
    <lineage>
        <taxon>Bacteria</taxon>
        <taxon>Pseudomonadati</taxon>
        <taxon>Pseudomonadota</taxon>
        <taxon>Alphaproteobacteria</taxon>
        <taxon>Sphingomonadales</taxon>
        <taxon>Sphingosinicellaceae</taxon>
        <taxon>Glacieibacterium</taxon>
    </lineage>
</organism>
<name>A0A4Y9EQ97_9SPHN</name>
<evidence type="ECO:0000313" key="1">
    <source>
        <dbReference type="EMBL" id="TFU05764.1"/>
    </source>
</evidence>
<dbReference type="RefSeq" id="WP_135244488.1">
    <property type="nucleotide sequence ID" value="NZ_SIHO01000001.1"/>
</dbReference>
<dbReference type="Proteomes" id="UP000297737">
    <property type="component" value="Unassembled WGS sequence"/>
</dbReference>
<dbReference type="InterPro" id="IPR038444">
    <property type="entry name" value="DUF465_sf"/>
</dbReference>